<accession>A0A6A6V8H3</accession>
<feature type="compositionally biased region" description="Basic and acidic residues" evidence="1">
    <location>
        <begin position="285"/>
        <end position="299"/>
    </location>
</feature>
<sequence length="620" mass="69746">MASTGIADLPDEFICAIATQLRRRSAYSCTPKGDMLSFQLVKKRFHDLGARVFYANIALTNLSIKKFPEIFNAARYGTLNRFQINLKYNFFVRKVTPEEKRKAQAKHVLRLVKATHILLLIPLIRQMTGLISMSLIVEDLEFCNLYPSALVALLDSLPETCIHLELDPGRGYNYRKRFASLDSDSEEWTDIDSDDDPHDDSDDSPEAHRHPSVSETAMSIDTNPDEARSASDSHGTSEIDRHSDPTTDKPQNESTHGADTGSLNEDSDVSKCGETDSPLSPVPFRADDSESHQCDKDEGNPSDDNSDYFHKIVTDDSEDFQMEMDIHPCDTIRRLLPRMRNLRVRLSSMCPDIIGKTENGVCKPVTGISSLQSLVVNCSDSLNKRTWVGMIPALERFIVENTPGLTNSNIYVIATDGGYSCEALIQICVDMMKRETLAYPVLKICDRPFESVQHWVIRLHGDTDYFSMLDFDRGSTWALEWLSEMNMESIPEFISNMDHMSIEPITERYVWKETSTGTRLPATIFDAEVRGLRSIATGCVAEDPFDSSTWMGLGEWLAKDNEPGTRILAEEGKIKKALLVPQKICGEKHSDLGYAGSSVVRNEERLRRVDAYYGLLGHLE</sequence>
<feature type="compositionally biased region" description="Basic and acidic residues" evidence="1">
    <location>
        <begin position="225"/>
        <end position="251"/>
    </location>
</feature>
<keyword evidence="3" id="KW-1185">Reference proteome</keyword>
<evidence type="ECO:0000256" key="1">
    <source>
        <dbReference type="SAM" id="MobiDB-lite"/>
    </source>
</evidence>
<feature type="compositionally biased region" description="Polar residues" evidence="1">
    <location>
        <begin position="252"/>
        <end position="264"/>
    </location>
</feature>
<dbReference type="AlphaFoldDB" id="A0A6A6V8H3"/>
<organism evidence="2 3">
    <name type="scientific">Sporormia fimetaria CBS 119925</name>
    <dbReference type="NCBI Taxonomy" id="1340428"/>
    <lineage>
        <taxon>Eukaryota</taxon>
        <taxon>Fungi</taxon>
        <taxon>Dikarya</taxon>
        <taxon>Ascomycota</taxon>
        <taxon>Pezizomycotina</taxon>
        <taxon>Dothideomycetes</taxon>
        <taxon>Pleosporomycetidae</taxon>
        <taxon>Pleosporales</taxon>
        <taxon>Sporormiaceae</taxon>
        <taxon>Sporormia</taxon>
    </lineage>
</organism>
<reference evidence="2" key="1">
    <citation type="journal article" date="2020" name="Stud. Mycol.">
        <title>101 Dothideomycetes genomes: a test case for predicting lifestyles and emergence of pathogens.</title>
        <authorList>
            <person name="Haridas S."/>
            <person name="Albert R."/>
            <person name="Binder M."/>
            <person name="Bloem J."/>
            <person name="Labutti K."/>
            <person name="Salamov A."/>
            <person name="Andreopoulos B."/>
            <person name="Baker S."/>
            <person name="Barry K."/>
            <person name="Bills G."/>
            <person name="Bluhm B."/>
            <person name="Cannon C."/>
            <person name="Castanera R."/>
            <person name="Culley D."/>
            <person name="Daum C."/>
            <person name="Ezra D."/>
            <person name="Gonzalez J."/>
            <person name="Henrissat B."/>
            <person name="Kuo A."/>
            <person name="Liang C."/>
            <person name="Lipzen A."/>
            <person name="Lutzoni F."/>
            <person name="Magnuson J."/>
            <person name="Mondo S."/>
            <person name="Nolan M."/>
            <person name="Ohm R."/>
            <person name="Pangilinan J."/>
            <person name="Park H.-J."/>
            <person name="Ramirez L."/>
            <person name="Alfaro M."/>
            <person name="Sun H."/>
            <person name="Tritt A."/>
            <person name="Yoshinaga Y."/>
            <person name="Zwiers L.-H."/>
            <person name="Turgeon B."/>
            <person name="Goodwin S."/>
            <person name="Spatafora J."/>
            <person name="Crous P."/>
            <person name="Grigoriev I."/>
        </authorList>
    </citation>
    <scope>NUCLEOTIDE SEQUENCE</scope>
    <source>
        <strain evidence="2">CBS 119925</strain>
    </source>
</reference>
<dbReference type="OrthoDB" id="4192220at2759"/>
<feature type="compositionally biased region" description="Polar residues" evidence="1">
    <location>
        <begin position="213"/>
        <end position="222"/>
    </location>
</feature>
<proteinExistence type="predicted"/>
<gene>
    <name evidence="2" type="ORF">M011DRAFT_478016</name>
</gene>
<name>A0A6A6V8H3_9PLEO</name>
<protein>
    <submittedName>
        <fullName evidence="2">Uncharacterized protein</fullName>
    </submittedName>
</protein>
<evidence type="ECO:0000313" key="3">
    <source>
        <dbReference type="Proteomes" id="UP000799440"/>
    </source>
</evidence>
<feature type="compositionally biased region" description="Acidic residues" evidence="1">
    <location>
        <begin position="185"/>
        <end position="204"/>
    </location>
</feature>
<dbReference type="EMBL" id="MU006577">
    <property type="protein sequence ID" value="KAF2746393.1"/>
    <property type="molecule type" value="Genomic_DNA"/>
</dbReference>
<evidence type="ECO:0000313" key="2">
    <source>
        <dbReference type="EMBL" id="KAF2746393.1"/>
    </source>
</evidence>
<dbReference type="Proteomes" id="UP000799440">
    <property type="component" value="Unassembled WGS sequence"/>
</dbReference>
<feature type="region of interest" description="Disordered" evidence="1">
    <location>
        <begin position="185"/>
        <end position="307"/>
    </location>
</feature>